<keyword evidence="1" id="KW-0175">Coiled coil</keyword>
<evidence type="ECO:0000256" key="1">
    <source>
        <dbReference type="SAM" id="Coils"/>
    </source>
</evidence>
<dbReference type="RefSeq" id="XP_062658369.1">
    <property type="nucleotide sequence ID" value="XM_062807616.1"/>
</dbReference>
<evidence type="ECO:0000313" key="4">
    <source>
        <dbReference type="Proteomes" id="UP001278766"/>
    </source>
</evidence>
<comment type="caution">
    <text evidence="3">The sequence shown here is derived from an EMBL/GenBank/DDBJ whole genome shotgun (WGS) entry which is preliminary data.</text>
</comment>
<reference evidence="3" key="1">
    <citation type="journal article" date="2023" name="Mol. Phylogenet. Evol.">
        <title>Genome-scale phylogeny and comparative genomics of the fungal order Sordariales.</title>
        <authorList>
            <person name="Hensen N."/>
            <person name="Bonometti L."/>
            <person name="Westerberg I."/>
            <person name="Brannstrom I.O."/>
            <person name="Guillou S."/>
            <person name="Cros-Aarteil S."/>
            <person name="Calhoun S."/>
            <person name="Haridas S."/>
            <person name="Kuo A."/>
            <person name="Mondo S."/>
            <person name="Pangilinan J."/>
            <person name="Riley R."/>
            <person name="LaButti K."/>
            <person name="Andreopoulos B."/>
            <person name="Lipzen A."/>
            <person name="Chen C."/>
            <person name="Yan M."/>
            <person name="Daum C."/>
            <person name="Ng V."/>
            <person name="Clum A."/>
            <person name="Steindorff A."/>
            <person name="Ohm R.A."/>
            <person name="Martin F."/>
            <person name="Silar P."/>
            <person name="Natvig D.O."/>
            <person name="Lalanne C."/>
            <person name="Gautier V."/>
            <person name="Ament-Velasquez S.L."/>
            <person name="Kruys A."/>
            <person name="Hutchinson M.I."/>
            <person name="Powell A.J."/>
            <person name="Barry K."/>
            <person name="Miller A.N."/>
            <person name="Grigoriev I.V."/>
            <person name="Debuchy R."/>
            <person name="Gladieux P."/>
            <person name="Hiltunen Thoren M."/>
            <person name="Johannesson H."/>
        </authorList>
    </citation>
    <scope>NUCLEOTIDE SEQUENCE</scope>
    <source>
        <strain evidence="3">CBS 168.71</strain>
    </source>
</reference>
<organism evidence="3 4">
    <name type="scientific">Chaetomium fimeti</name>
    <dbReference type="NCBI Taxonomy" id="1854472"/>
    <lineage>
        <taxon>Eukaryota</taxon>
        <taxon>Fungi</taxon>
        <taxon>Dikarya</taxon>
        <taxon>Ascomycota</taxon>
        <taxon>Pezizomycotina</taxon>
        <taxon>Sordariomycetes</taxon>
        <taxon>Sordariomycetidae</taxon>
        <taxon>Sordariales</taxon>
        <taxon>Chaetomiaceae</taxon>
        <taxon>Chaetomium</taxon>
    </lineage>
</organism>
<gene>
    <name evidence="3" type="ORF">B0H64DRAFT_463937</name>
</gene>
<feature type="compositionally biased region" description="Polar residues" evidence="2">
    <location>
        <begin position="417"/>
        <end position="427"/>
    </location>
</feature>
<proteinExistence type="predicted"/>
<dbReference type="Proteomes" id="UP001278766">
    <property type="component" value="Unassembled WGS sequence"/>
</dbReference>
<feature type="region of interest" description="Disordered" evidence="2">
    <location>
        <begin position="405"/>
        <end position="427"/>
    </location>
</feature>
<feature type="coiled-coil region" evidence="1">
    <location>
        <begin position="70"/>
        <end position="132"/>
    </location>
</feature>
<name>A0AAE0HED8_9PEZI</name>
<keyword evidence="4" id="KW-1185">Reference proteome</keyword>
<evidence type="ECO:0000313" key="3">
    <source>
        <dbReference type="EMBL" id="KAK3294855.1"/>
    </source>
</evidence>
<feature type="compositionally biased region" description="Basic and acidic residues" evidence="2">
    <location>
        <begin position="42"/>
        <end position="64"/>
    </location>
</feature>
<protein>
    <submittedName>
        <fullName evidence="3">Uncharacterized protein</fullName>
    </submittedName>
</protein>
<reference evidence="3" key="2">
    <citation type="submission" date="2023-06" db="EMBL/GenBank/DDBJ databases">
        <authorList>
            <consortium name="Lawrence Berkeley National Laboratory"/>
            <person name="Haridas S."/>
            <person name="Hensen N."/>
            <person name="Bonometti L."/>
            <person name="Westerberg I."/>
            <person name="Brannstrom I.O."/>
            <person name="Guillou S."/>
            <person name="Cros-Aarteil S."/>
            <person name="Calhoun S."/>
            <person name="Kuo A."/>
            <person name="Mondo S."/>
            <person name="Pangilinan J."/>
            <person name="Riley R."/>
            <person name="Labutti K."/>
            <person name="Andreopoulos B."/>
            <person name="Lipzen A."/>
            <person name="Chen C."/>
            <person name="Yanf M."/>
            <person name="Daum C."/>
            <person name="Ng V."/>
            <person name="Clum A."/>
            <person name="Steindorff A."/>
            <person name="Ohm R."/>
            <person name="Martin F."/>
            <person name="Silar P."/>
            <person name="Natvig D."/>
            <person name="Lalanne C."/>
            <person name="Gautier V."/>
            <person name="Ament-Velasquez S.L."/>
            <person name="Kruys A."/>
            <person name="Hutchinson M.I."/>
            <person name="Powell A.J."/>
            <person name="Barry K."/>
            <person name="Miller A.N."/>
            <person name="Grigoriev I.V."/>
            <person name="Debuchy R."/>
            <person name="Gladieux P."/>
            <person name="Thoren M.H."/>
            <person name="Johannesson H."/>
        </authorList>
    </citation>
    <scope>NUCLEOTIDE SEQUENCE</scope>
    <source>
        <strain evidence="3">CBS 168.71</strain>
    </source>
</reference>
<feature type="region of interest" description="Disordered" evidence="2">
    <location>
        <begin position="1"/>
        <end position="64"/>
    </location>
</feature>
<accession>A0AAE0HED8</accession>
<dbReference type="AlphaFoldDB" id="A0AAE0HED8"/>
<dbReference type="EMBL" id="JAUEPN010000005">
    <property type="protein sequence ID" value="KAK3294855.1"/>
    <property type="molecule type" value="Genomic_DNA"/>
</dbReference>
<feature type="compositionally biased region" description="Basic residues" evidence="2">
    <location>
        <begin position="1"/>
        <end position="10"/>
    </location>
</feature>
<sequence length="427" mass="48233">MPSRGGKSRGRAGSNTHSGQGKRDTAQQAAIPTHPGEGSKPGLHESQPKDAASKTDREKRASRYEQARELQLREDAITRLRAQLGQKERECTQIRHLRDELQSRLGRAEEQNEELREQVKQYEAAHFRLVGEESLQPYLRKMIRWAALPVDCTDGERPDTAVEWYWDHIDGEVRFLSECFFPYPAPWDSLPPALREKLARLTPKAQEYIEDKHCDAVFLYEAWIWRTLVDTLFPDVGATEGPLVGEQSEHWAAYARLRRLAAPHLATSEEEDTSWTVRYRIWRNLTVGIIQHVTGDKTRISPDSVANALKNELDPLFCTDHGMTRERLHEVIQCIAQSATAQRADGFQMAPIGSRPLEVLSSFDGRNIQLITTPQLRMRGNYYGCANGLPMIQKYRMTVLTDKPGPPIPVEKDGGVTVSTGTSPEGA</sequence>
<evidence type="ECO:0000256" key="2">
    <source>
        <dbReference type="SAM" id="MobiDB-lite"/>
    </source>
</evidence>
<dbReference type="GeneID" id="87844564"/>